<dbReference type="Proteomes" id="UP000196402">
    <property type="component" value="Chromosome 3"/>
</dbReference>
<feature type="coiled-coil region" evidence="1">
    <location>
        <begin position="244"/>
        <end position="271"/>
    </location>
</feature>
<feature type="region of interest" description="Disordered" evidence="2">
    <location>
        <begin position="1937"/>
        <end position="1974"/>
    </location>
</feature>
<accession>A0A1G4GRU7</accession>
<feature type="region of interest" description="Disordered" evidence="2">
    <location>
        <begin position="2006"/>
        <end position="2031"/>
    </location>
</feature>
<feature type="compositionally biased region" description="Basic and acidic residues" evidence="2">
    <location>
        <begin position="412"/>
        <end position="429"/>
    </location>
</feature>
<feature type="compositionally biased region" description="Basic residues" evidence="2">
    <location>
        <begin position="525"/>
        <end position="555"/>
    </location>
</feature>
<feature type="region of interest" description="Disordered" evidence="2">
    <location>
        <begin position="1430"/>
        <end position="1578"/>
    </location>
</feature>
<feature type="compositionally biased region" description="Basic and acidic residues" evidence="2">
    <location>
        <begin position="1794"/>
        <end position="1809"/>
    </location>
</feature>
<feature type="region of interest" description="Disordered" evidence="2">
    <location>
        <begin position="636"/>
        <end position="679"/>
    </location>
</feature>
<feature type="region of interest" description="Disordered" evidence="2">
    <location>
        <begin position="862"/>
        <end position="895"/>
    </location>
</feature>
<evidence type="ECO:0000256" key="2">
    <source>
        <dbReference type="SAM" id="MobiDB-lite"/>
    </source>
</evidence>
<feature type="region of interest" description="Disordered" evidence="2">
    <location>
        <begin position="1712"/>
        <end position="1810"/>
    </location>
</feature>
<dbReference type="EMBL" id="LT615241">
    <property type="protein sequence ID" value="SCO65299.1"/>
    <property type="molecule type" value="Genomic_DNA"/>
</dbReference>
<feature type="compositionally biased region" description="Basic and acidic residues" evidence="2">
    <location>
        <begin position="556"/>
        <end position="583"/>
    </location>
</feature>
<feature type="region of interest" description="Disordered" evidence="2">
    <location>
        <begin position="1839"/>
        <end position="1910"/>
    </location>
</feature>
<feature type="compositionally biased region" description="Basic and acidic residues" evidence="2">
    <location>
        <begin position="1339"/>
        <end position="1348"/>
    </location>
</feature>
<feature type="region of interest" description="Disordered" evidence="2">
    <location>
        <begin position="387"/>
        <end position="482"/>
    </location>
</feature>
<feature type="compositionally biased region" description="Basic and acidic residues" evidence="2">
    <location>
        <begin position="760"/>
        <end position="771"/>
    </location>
</feature>
<feature type="region of interest" description="Disordered" evidence="2">
    <location>
        <begin position="2055"/>
        <end position="2160"/>
    </location>
</feature>
<name>A0A1G4GRU7_PLAVI</name>
<feature type="compositionally biased region" description="Low complexity" evidence="2">
    <location>
        <begin position="879"/>
        <end position="889"/>
    </location>
</feature>
<feature type="compositionally biased region" description="Basic and acidic residues" evidence="2">
    <location>
        <begin position="1490"/>
        <end position="1512"/>
    </location>
</feature>
<dbReference type="VEuPathDB" id="PlasmoDB:PVPAM_030010800"/>
<feature type="compositionally biased region" description="Basic and acidic residues" evidence="2">
    <location>
        <begin position="1749"/>
        <end position="1759"/>
    </location>
</feature>
<feature type="compositionally biased region" description="Basic and acidic residues" evidence="2">
    <location>
        <begin position="503"/>
        <end position="514"/>
    </location>
</feature>
<feature type="region of interest" description="Disordered" evidence="2">
    <location>
        <begin position="501"/>
        <end position="589"/>
    </location>
</feature>
<feature type="region of interest" description="Disordered" evidence="2">
    <location>
        <begin position="278"/>
        <end position="316"/>
    </location>
</feature>
<feature type="compositionally biased region" description="Basic and acidic residues" evidence="2">
    <location>
        <begin position="1546"/>
        <end position="1578"/>
    </location>
</feature>
<feature type="compositionally biased region" description="Basic and acidic residues" evidence="2">
    <location>
        <begin position="301"/>
        <end position="311"/>
    </location>
</feature>
<feature type="compositionally biased region" description="Basic residues" evidence="2">
    <location>
        <begin position="1854"/>
        <end position="1865"/>
    </location>
</feature>
<feature type="region of interest" description="Disordered" evidence="2">
    <location>
        <begin position="743"/>
        <end position="775"/>
    </location>
</feature>
<feature type="compositionally biased region" description="Basic and acidic residues" evidence="2">
    <location>
        <begin position="2129"/>
        <end position="2146"/>
    </location>
</feature>
<dbReference type="VEuPathDB" id="PlasmoDB:PVP01_0306200"/>
<dbReference type="VEuPathDB" id="PlasmoDB:PVW1_030013300"/>
<feature type="compositionally biased region" description="Basic and acidic residues" evidence="2">
    <location>
        <begin position="387"/>
        <end position="402"/>
    </location>
</feature>
<evidence type="ECO:0000313" key="4">
    <source>
        <dbReference type="Proteomes" id="UP000196402"/>
    </source>
</evidence>
<feature type="compositionally biased region" description="Basic and acidic residues" evidence="2">
    <location>
        <begin position="1448"/>
        <end position="1464"/>
    </location>
</feature>
<dbReference type="VEuPathDB" id="PlasmoDB:PVX_000900"/>
<feature type="region of interest" description="Disordered" evidence="2">
    <location>
        <begin position="992"/>
        <end position="1026"/>
    </location>
</feature>
<feature type="compositionally biased region" description="Basic and acidic residues" evidence="2">
    <location>
        <begin position="1667"/>
        <end position="1689"/>
    </location>
</feature>
<feature type="region of interest" description="Disordered" evidence="2">
    <location>
        <begin position="1321"/>
        <end position="1351"/>
    </location>
</feature>
<dbReference type="eggNOG" id="ENOG502QXS1">
    <property type="taxonomic scope" value="Eukaryota"/>
</dbReference>
<feature type="compositionally biased region" description="Basic and acidic residues" evidence="2">
    <location>
        <begin position="1011"/>
        <end position="1026"/>
    </location>
</feature>
<sequence length="2314" mass="258277">MISDEDSPFLIENLRRILQSGKTKVVHDKRKKYVDDVFDLTLRNLRSGRGKTEKSQEIDLSGASNEIQNFESCLERERHNRCAFSAKANYDSENFDGEEHVECSPGFRNDEEIRLFNESVKRKFFNDLLDYYNVLKLEHFYEGCNCGQSVYPCEDFGLSQDLSRCENAPRGASPSFEKTVLDNSPVGAKHVAPGWRGNAEQPNHRSEGKTKHLLLTSDKKCMQRSGVSKSNTHGRVTPQFVLSNGMIKKKNEILENAFRKLEEKLTATQDKQFTSFLPSCGDIEGDSEGGERKSTHKGSNKRNEGTKEATRGNKGLESCKDLANDKIEAAASFQPTDGDKSKCTNGGDLTKCGSKIWCSKKCANVPKFHSGLSLTLPNGGEDLREMIDRRGVPKNGKVDRKKKEGRKVNVNKNHDRLGRDALPCDERRSHVSLQIGGASRLGHSSLNEEGKKGNLPQDEPEVDTSETNTSLSSDLKDSKMSRKRICKGSTILSPIKRFGRNQKSGEKIAHERATSDSSNGIEKRRMFREHSRRKTVYKGEPKKKRLRKNKSKLKKRSMDSFETGKGHNFTRERKKGDREKWENKLNSGRFEGDSLEGEILEGKKKKGKLPPPKGSEQFVCYVDSRGNKTEARKCQGCEVSSVESSKSDTHESGSSADLGSNWEGYRGHGSRRNDGKVQEGRPLRMFKLSKKGFHFCEVEGDVEKLEMCGKHRSGEKVEYDQKGEYFFSDKCREMHANMADANLKNGVSPDVTSKRVLGGEQDHQNARKGEGSSEGYSYVSLEEGSKNGAHNVYFGKSRYTSLRGKCIPLSGVGDIGEAHSEADLSNSGGSARVGYFSGGEHRHGSDDDKYRFPFCDEMYEGGKLAGEVDPPRGDSIPENGNRSRSGSRSGSRRGQDDLYLAFQEPTSRGEKALPDELLQSEQPPINAESEHSDDALLRRREYVQGQICRILKKENWDGEAESMLNLFFRYVRVEGRCVKNGHTLIRKNLKRDEKGIRKGGRGKRGNTTGEWKQEQQKEDLGRGKNGGMDKLERVYLDDAPRSLPLTMLVVRNYEEGGNHHKQEQHHQQREERNFRGARKKVSVRYKVELTGVKNPMGIKKAVEKEKKLFSRIERIYDYCASDGEASGERYGNNLVDRFIPFPNMGWSFSKQDYQHEVVGVHSEWAQERKRVFFAEEREKLINEDSNHKGGKGLMLEDALLRVPTKGGTNNANKFGKSSPFAKWNVNVCSRWMKQPGGKNPLVKKGPKGVATHFDRKGPLKCSLKRGAPVVGGRPEGSAIRIGTPKKFTLPRKSALEGSYPKSKEAKWGGGHHVTNFKEYLTEVRNPRGGNKTEGPFPKDGQKREDSRDIQLSSPLRSSIVKIVDDKKGEQVTIKSFSLPRGVEAEAVKREIWNRPEGELGSCRQLDRSSSGHVFKGGGGKRDEDFALVSGPPRDQLDPLVSAHNGSQKGEHNVEEGKGRVEIYHSKNFRGKKEHKEGENKKGASNTFEDSYARKSNRDGDHPCGSFKTDRQSCKAVENGAQSLDEGGSSGEPPRREEEPTANQTEEGTKTSHVEVRRGKGEKRSYDSGRSERMIDKSHPSVIERFYQLSKGSKVGKEWEKENGLEQEVDALNTEGSPRKLPCSSEAASPRKNNLRRMGALTGGSSTSHLVSRPGKEKQQNCNLGPSAEKKIAKGKDQKDNTAKGFSKKSEFYDFANFGKNVEEIVSPLVVAEEGDPLKPHEGRSPPNGRNKNEIRLSAPHATSHMSNAPRKEGTHEGNNPKRTTNLVGRRKSCRIDRRGKSSPRAMGSFPHKMTQREMDKPVLKNEKGKARNSNYVDLRHIECSKSTLEFFLEKKYLKRDSPGEGMDGAEEQKKKKKKKTKKKKKDLSLVCNLSEGRRDLSKQFAMSRRGNVKEMPNGKNATLEEVPGTDQFSNLSCTGGGRGAPPVRWPRKLVIEGGEKKKEEKGGCPPPPASPLEGASLGATHAGTSTRGAEKGEALIFAQIKAAHTPCTLRLNDETKAAPFADPFATHGKDEAKLKRPSHVHSSKSSLSYRLTNAVRVKRNIYLSDSDVEPSLRMDSRGREDAGVSFTGKEEETQTGTGVEEREETEVEERAESGVGEQIGQTGDHNGVAQESAANKSASRKSSAHKSDQRTAPHKDNREDAGKAATTLRKAPGKKAKPTDHFLTIKVNIITVFLQSSYVKRMNMNVSYNIQVAIYSSSDRKTIEKNCRKETFPCYFSSHTSGIGLSSDAFKKIDALCESEARQFFKLVVSCRRERSFLKKELIRIYSRTFEAPIELKTYSLSRNKKYASETGGSNDDLYEMNGNIIMGTL</sequence>
<protein>
    <submittedName>
        <fullName evidence="3">Uncharacterized protein</fullName>
    </submittedName>
</protein>
<reference evidence="3 4" key="1">
    <citation type="submission" date="2016-07" db="EMBL/GenBank/DDBJ databases">
        <authorList>
            <consortium name="Pathogen Informatics"/>
        </authorList>
    </citation>
    <scope>NUCLEOTIDE SEQUENCE [LARGE SCALE GENOMIC DNA]</scope>
</reference>
<feature type="compositionally biased region" description="Basic and acidic residues" evidence="2">
    <location>
        <begin position="1937"/>
        <end position="1946"/>
    </location>
</feature>
<gene>
    <name evidence="3" type="ORF">PVT01_030011000</name>
</gene>
<evidence type="ECO:0000313" key="3">
    <source>
        <dbReference type="EMBL" id="SCO65299.1"/>
    </source>
</evidence>
<evidence type="ECO:0000256" key="1">
    <source>
        <dbReference type="SAM" id="Coils"/>
    </source>
</evidence>
<feature type="compositionally biased region" description="Basic and acidic residues" evidence="2">
    <location>
        <begin position="2055"/>
        <end position="2076"/>
    </location>
</feature>
<organism evidence="3 4">
    <name type="scientific">Plasmodium vivax</name>
    <name type="common">malaria parasite P. vivax</name>
    <dbReference type="NCBI Taxonomy" id="5855"/>
    <lineage>
        <taxon>Eukaryota</taxon>
        <taxon>Sar</taxon>
        <taxon>Alveolata</taxon>
        <taxon>Apicomplexa</taxon>
        <taxon>Aconoidasida</taxon>
        <taxon>Haemosporida</taxon>
        <taxon>Plasmodiidae</taxon>
        <taxon>Plasmodium</taxon>
        <taxon>Plasmodium (Plasmodium)</taxon>
    </lineage>
</organism>
<keyword evidence="1" id="KW-0175">Coiled coil</keyword>
<feature type="region of interest" description="Disordered" evidence="2">
    <location>
        <begin position="1611"/>
        <end position="1689"/>
    </location>
</feature>
<proteinExistence type="predicted"/>